<name>A0AAQ1UHG9_9BACT</name>
<evidence type="ECO:0000259" key="4">
    <source>
        <dbReference type="SMART" id="SM01217"/>
    </source>
</evidence>
<keyword evidence="5" id="KW-0326">Glycosidase</keyword>
<dbReference type="PANTHER" id="PTHR42721">
    <property type="entry name" value="SUGAR HYDROLASE-RELATED"/>
    <property type="match status" value="1"/>
</dbReference>
<dbReference type="InterPro" id="IPR036881">
    <property type="entry name" value="Glyco_hydro_3_C_sf"/>
</dbReference>
<organism evidence="5 6">
    <name type="scientific">Segatella buccae</name>
    <dbReference type="NCBI Taxonomy" id="28126"/>
    <lineage>
        <taxon>Bacteria</taxon>
        <taxon>Pseudomonadati</taxon>
        <taxon>Bacteroidota</taxon>
        <taxon>Bacteroidia</taxon>
        <taxon>Bacteroidales</taxon>
        <taxon>Prevotellaceae</taxon>
        <taxon>Segatella</taxon>
    </lineage>
</organism>
<dbReference type="SUPFAM" id="SSF51445">
    <property type="entry name" value="(Trans)glycosidases"/>
    <property type="match status" value="1"/>
</dbReference>
<evidence type="ECO:0000313" key="6">
    <source>
        <dbReference type="Proteomes" id="UP000255283"/>
    </source>
</evidence>
<evidence type="ECO:0000313" key="5">
    <source>
        <dbReference type="EMBL" id="SUB79500.1"/>
    </source>
</evidence>
<dbReference type="Pfam" id="PF00933">
    <property type="entry name" value="Glyco_hydro_3"/>
    <property type="match status" value="1"/>
</dbReference>
<sequence>MDSNTISKRFSLRENASPYYESHSIEPTVMKDCLRLLVCSVAFLLIGGIHAQTGKYDQMSRHAKEIIARMTVSEKISQLMNESPAIEHLGIKPYDWWSEGLHGVGRDGRATVFPQPIALGATFDEALVREIGDAVATEGRAKFNVAQKLKNYSRNAGLTFWSPNVNIFRDPRWGRGMETYGEDPLLSGMLGTAYVRGLQGDDAFYLKTGACAKHYAVHSGPEGTRHEADIHPSRRDLFETYLPQFKMLVQQGRVEAVMSAYNRVYGEPCGGSKYLLTDILRKSWGFNGHIVSDCDAINDFYGGHRYVKTPEEACAAAIKAGLNVECGHTFKAMQGALDQGLLAEADLDRALFPLVMTRLKLGILEPDSACPYNSYDESEICSPAHTALALRAADEAMVLLKNNGILPLDKNIRTLFVAGPGASDAFYLMGNYFGLSNRYSTYLQGIVSRVSSGTSVNFRPAFMQITEELNDMNWAVNEACAAEVAIVVMGNNGNMEGEEGEAIASASRGDRVGIGLPASQLNYLRRVKARKGGRIVVVLTGGSPIDLREISKLADAVVMAWYPGQEGGEALGDLLFGDKNFSGRLPITFPADVDSLPAFDDYSMNGRTYKYMSGNVMYPFGYGLSYGRVTYTDARVVGRIKKGEPLAVEVVLTNNGDRTIDEVAQAYIATPTAGKGSPMASLVGFRRVSIPPKSSVKAVFKIVPERLMTVQSDGSSKLLKGNYTLTIGGAAPCERSEALGVSSSKVQFKL</sequence>
<comment type="similarity">
    <text evidence="1">Belongs to the glycosyl hydrolase 3 family.</text>
</comment>
<dbReference type="InterPro" id="IPR002772">
    <property type="entry name" value="Glyco_hydro_3_C"/>
</dbReference>
<dbReference type="Gene3D" id="2.60.40.10">
    <property type="entry name" value="Immunoglobulins"/>
    <property type="match status" value="1"/>
</dbReference>
<dbReference type="InterPro" id="IPR044993">
    <property type="entry name" value="BXL"/>
</dbReference>
<dbReference type="InterPro" id="IPR036962">
    <property type="entry name" value="Glyco_hydro_3_N_sf"/>
</dbReference>
<evidence type="ECO:0000256" key="3">
    <source>
        <dbReference type="ARBA" id="ARBA00022801"/>
    </source>
</evidence>
<dbReference type="InterPro" id="IPR013783">
    <property type="entry name" value="Ig-like_fold"/>
</dbReference>
<dbReference type="InterPro" id="IPR017853">
    <property type="entry name" value="GH"/>
</dbReference>
<dbReference type="SMART" id="SM01217">
    <property type="entry name" value="Fn3_like"/>
    <property type="match status" value="1"/>
</dbReference>
<feature type="domain" description="Fibronectin type III-like" evidence="4">
    <location>
        <begin position="662"/>
        <end position="731"/>
    </location>
</feature>
<dbReference type="Pfam" id="PF14310">
    <property type="entry name" value="Fn3-like"/>
    <property type="match status" value="1"/>
</dbReference>
<gene>
    <name evidence="5" type="primary">bglX_1</name>
    <name evidence="5" type="ORF">NCTC13063_00766</name>
</gene>
<evidence type="ECO:0000256" key="2">
    <source>
        <dbReference type="ARBA" id="ARBA00022729"/>
    </source>
</evidence>
<keyword evidence="3 5" id="KW-0378">Hydrolase</keyword>
<proteinExistence type="inferred from homology"/>
<dbReference type="Proteomes" id="UP000255283">
    <property type="component" value="Unassembled WGS sequence"/>
</dbReference>
<dbReference type="SUPFAM" id="SSF52279">
    <property type="entry name" value="Beta-D-glucan exohydrolase, C-terminal domain"/>
    <property type="match status" value="1"/>
</dbReference>
<dbReference type="PRINTS" id="PR00133">
    <property type="entry name" value="GLHYDRLASE3"/>
</dbReference>
<dbReference type="Gene3D" id="3.20.20.300">
    <property type="entry name" value="Glycoside hydrolase, family 3, N-terminal domain"/>
    <property type="match status" value="1"/>
</dbReference>
<dbReference type="AlphaFoldDB" id="A0AAQ1UHG9"/>
<accession>A0AAQ1UHG9</accession>
<dbReference type="Pfam" id="PF01915">
    <property type="entry name" value="Glyco_hydro_3_C"/>
    <property type="match status" value="1"/>
</dbReference>
<dbReference type="EC" id="3.2.1.21" evidence="5"/>
<dbReference type="GO" id="GO:0031222">
    <property type="term" value="P:arabinan catabolic process"/>
    <property type="evidence" value="ECO:0007669"/>
    <property type="project" value="TreeGrafter"/>
</dbReference>
<reference evidence="5 6" key="1">
    <citation type="submission" date="2018-06" db="EMBL/GenBank/DDBJ databases">
        <authorList>
            <consortium name="Pathogen Informatics"/>
            <person name="Doyle S."/>
        </authorList>
    </citation>
    <scope>NUCLEOTIDE SEQUENCE [LARGE SCALE GENOMIC DNA]</scope>
    <source>
        <strain evidence="5 6">NCTC13063</strain>
    </source>
</reference>
<comment type="caution">
    <text evidence="5">The sequence shown here is derived from an EMBL/GenBank/DDBJ whole genome shotgun (WGS) entry which is preliminary data.</text>
</comment>
<protein>
    <submittedName>
        <fullName evidence="5">Periplasmic beta-glucosidase</fullName>
        <ecNumber evidence="5">3.2.1.21</ecNumber>
    </submittedName>
</protein>
<dbReference type="GO" id="GO:0045493">
    <property type="term" value="P:xylan catabolic process"/>
    <property type="evidence" value="ECO:0007669"/>
    <property type="project" value="InterPro"/>
</dbReference>
<evidence type="ECO:0000256" key="1">
    <source>
        <dbReference type="ARBA" id="ARBA00005336"/>
    </source>
</evidence>
<dbReference type="PANTHER" id="PTHR42721:SF3">
    <property type="entry name" value="BETA-D-XYLOSIDASE 5-RELATED"/>
    <property type="match status" value="1"/>
</dbReference>
<keyword evidence="2" id="KW-0732">Signal</keyword>
<dbReference type="InterPro" id="IPR026891">
    <property type="entry name" value="Fn3-like"/>
</dbReference>
<dbReference type="InterPro" id="IPR001764">
    <property type="entry name" value="Glyco_hydro_3_N"/>
</dbReference>
<dbReference type="GO" id="GO:0009044">
    <property type="term" value="F:xylan 1,4-beta-xylosidase activity"/>
    <property type="evidence" value="ECO:0007669"/>
    <property type="project" value="InterPro"/>
</dbReference>
<dbReference type="EMBL" id="UGTJ01000001">
    <property type="protein sequence ID" value="SUB79500.1"/>
    <property type="molecule type" value="Genomic_DNA"/>
</dbReference>
<dbReference type="Gene3D" id="3.40.50.1700">
    <property type="entry name" value="Glycoside hydrolase family 3 C-terminal domain"/>
    <property type="match status" value="1"/>
</dbReference>
<dbReference type="GO" id="GO:0008422">
    <property type="term" value="F:beta-glucosidase activity"/>
    <property type="evidence" value="ECO:0007669"/>
    <property type="project" value="UniProtKB-EC"/>
</dbReference>
<dbReference type="GO" id="GO:0046556">
    <property type="term" value="F:alpha-L-arabinofuranosidase activity"/>
    <property type="evidence" value="ECO:0007669"/>
    <property type="project" value="TreeGrafter"/>
</dbReference>